<keyword evidence="11" id="KW-1185">Reference proteome</keyword>
<dbReference type="Pfam" id="PF00486">
    <property type="entry name" value="Trans_reg_C"/>
    <property type="match status" value="1"/>
</dbReference>
<keyword evidence="1 6" id="KW-0597">Phosphoprotein</keyword>
<dbReference type="RefSeq" id="WP_243066768.1">
    <property type="nucleotide sequence ID" value="NZ_JAIVFK010000044.1"/>
</dbReference>
<dbReference type="InterPro" id="IPR001867">
    <property type="entry name" value="OmpR/PhoB-type_DNA-bd"/>
</dbReference>
<dbReference type="SUPFAM" id="SSF52172">
    <property type="entry name" value="CheY-like"/>
    <property type="match status" value="1"/>
</dbReference>
<gene>
    <name evidence="10" type="ORF">K2U94_08325</name>
</gene>
<keyword evidence="5" id="KW-0804">Transcription</keyword>
<evidence type="ECO:0000259" key="8">
    <source>
        <dbReference type="PROSITE" id="PS50110"/>
    </source>
</evidence>
<keyword evidence="2" id="KW-0902">Two-component regulatory system</keyword>
<evidence type="ECO:0000256" key="1">
    <source>
        <dbReference type="ARBA" id="ARBA00022553"/>
    </source>
</evidence>
<dbReference type="InterPro" id="IPR036388">
    <property type="entry name" value="WH-like_DNA-bd_sf"/>
</dbReference>
<evidence type="ECO:0000256" key="7">
    <source>
        <dbReference type="PROSITE-ProRule" id="PRU01091"/>
    </source>
</evidence>
<evidence type="ECO:0000259" key="9">
    <source>
        <dbReference type="PROSITE" id="PS51755"/>
    </source>
</evidence>
<feature type="modified residue" description="4-aspartylphosphate" evidence="6">
    <location>
        <position position="64"/>
    </location>
</feature>
<feature type="domain" description="Response regulatory" evidence="8">
    <location>
        <begin position="15"/>
        <end position="132"/>
    </location>
</feature>
<reference evidence="10" key="1">
    <citation type="journal article" date="2022" name="ISME J.">
        <title>Identification of active gaseous-alkane degraders at natural gas seeps.</title>
        <authorList>
            <person name="Farhan Ul Haque M."/>
            <person name="Hernandez M."/>
            <person name="Crombie A.T."/>
            <person name="Murrell J.C."/>
        </authorList>
    </citation>
    <scope>NUCLEOTIDE SEQUENCE</scope>
    <source>
        <strain evidence="10">PC2</strain>
    </source>
</reference>
<dbReference type="Proteomes" id="UP001139104">
    <property type="component" value="Unassembled WGS sequence"/>
</dbReference>
<dbReference type="InterPro" id="IPR039420">
    <property type="entry name" value="WalR-like"/>
</dbReference>
<dbReference type="InterPro" id="IPR016032">
    <property type="entry name" value="Sig_transdc_resp-reg_C-effctor"/>
</dbReference>
<evidence type="ECO:0000256" key="2">
    <source>
        <dbReference type="ARBA" id="ARBA00023012"/>
    </source>
</evidence>
<dbReference type="PROSITE" id="PS51755">
    <property type="entry name" value="OMPR_PHOB"/>
    <property type="match status" value="1"/>
</dbReference>
<evidence type="ECO:0000256" key="6">
    <source>
        <dbReference type="PROSITE-ProRule" id="PRU00169"/>
    </source>
</evidence>
<dbReference type="SMART" id="SM00448">
    <property type="entry name" value="REC"/>
    <property type="match status" value="1"/>
</dbReference>
<protein>
    <submittedName>
        <fullName evidence="10">Response regulator transcription factor</fullName>
    </submittedName>
</protein>
<dbReference type="Gene3D" id="3.40.50.2300">
    <property type="match status" value="1"/>
</dbReference>
<dbReference type="InterPro" id="IPR001789">
    <property type="entry name" value="Sig_transdc_resp-reg_receiver"/>
</dbReference>
<feature type="DNA-binding region" description="OmpR/PhoB-type" evidence="7">
    <location>
        <begin position="147"/>
        <end position="242"/>
    </location>
</feature>
<sequence>MNDAELHPLADDALHLLIVDDDRRIRQLLKRYLQGEGYRVTAAESAEAAYDHLRGLHFDLIILDVMMPGQSGVEFAAKIRAENTPLAEAPILMLTARSDTEDRVKGLEAGADDYMAKPFEPRELALRVASILRRAAPRAPAQTAPGKNAVRFGEYTFDPDRGELRQGDDVIRITEREREMLRILVEKPGETVSREALGGGGGAANERTVDVQVNRLRRKVETDPTNPLHLQTVRGLGYKLAIER</sequence>
<organism evidence="10 11">
    <name type="scientific">Candidatus Rhodoblastus alkanivorans</name>
    <dbReference type="NCBI Taxonomy" id="2954117"/>
    <lineage>
        <taxon>Bacteria</taxon>
        <taxon>Pseudomonadati</taxon>
        <taxon>Pseudomonadota</taxon>
        <taxon>Alphaproteobacteria</taxon>
        <taxon>Hyphomicrobiales</taxon>
        <taxon>Rhodoblastaceae</taxon>
        <taxon>Rhodoblastus</taxon>
    </lineage>
</organism>
<name>A0ABS9Z567_9HYPH</name>
<accession>A0ABS9Z567</accession>
<evidence type="ECO:0000313" key="11">
    <source>
        <dbReference type="Proteomes" id="UP001139104"/>
    </source>
</evidence>
<dbReference type="Gene3D" id="1.10.10.10">
    <property type="entry name" value="Winged helix-like DNA-binding domain superfamily/Winged helix DNA-binding domain"/>
    <property type="match status" value="1"/>
</dbReference>
<dbReference type="CDD" id="cd00383">
    <property type="entry name" value="trans_reg_C"/>
    <property type="match status" value="1"/>
</dbReference>
<feature type="domain" description="OmpR/PhoB-type" evidence="9">
    <location>
        <begin position="147"/>
        <end position="242"/>
    </location>
</feature>
<evidence type="ECO:0000256" key="5">
    <source>
        <dbReference type="ARBA" id="ARBA00023163"/>
    </source>
</evidence>
<dbReference type="PROSITE" id="PS50110">
    <property type="entry name" value="RESPONSE_REGULATORY"/>
    <property type="match status" value="1"/>
</dbReference>
<dbReference type="Pfam" id="PF00072">
    <property type="entry name" value="Response_reg"/>
    <property type="match status" value="1"/>
</dbReference>
<evidence type="ECO:0000313" key="10">
    <source>
        <dbReference type="EMBL" id="MCI4682773.1"/>
    </source>
</evidence>
<keyword evidence="3" id="KW-0805">Transcription regulation</keyword>
<dbReference type="Gene3D" id="6.10.250.690">
    <property type="match status" value="1"/>
</dbReference>
<dbReference type="SUPFAM" id="SSF46894">
    <property type="entry name" value="C-terminal effector domain of the bipartite response regulators"/>
    <property type="match status" value="1"/>
</dbReference>
<keyword evidence="4 7" id="KW-0238">DNA-binding</keyword>
<evidence type="ECO:0000256" key="3">
    <source>
        <dbReference type="ARBA" id="ARBA00023015"/>
    </source>
</evidence>
<dbReference type="PANTHER" id="PTHR48111">
    <property type="entry name" value="REGULATOR OF RPOS"/>
    <property type="match status" value="1"/>
</dbReference>
<dbReference type="CDD" id="cd17574">
    <property type="entry name" value="REC_OmpR"/>
    <property type="match status" value="1"/>
</dbReference>
<dbReference type="SMART" id="SM00862">
    <property type="entry name" value="Trans_reg_C"/>
    <property type="match status" value="1"/>
</dbReference>
<dbReference type="EMBL" id="JAIVFP010000001">
    <property type="protein sequence ID" value="MCI4682773.1"/>
    <property type="molecule type" value="Genomic_DNA"/>
</dbReference>
<comment type="caution">
    <text evidence="10">The sequence shown here is derived from an EMBL/GenBank/DDBJ whole genome shotgun (WGS) entry which is preliminary data.</text>
</comment>
<dbReference type="PANTHER" id="PTHR48111:SF4">
    <property type="entry name" value="DNA-BINDING DUAL TRANSCRIPTIONAL REGULATOR OMPR"/>
    <property type="match status" value="1"/>
</dbReference>
<dbReference type="InterPro" id="IPR011006">
    <property type="entry name" value="CheY-like_superfamily"/>
</dbReference>
<evidence type="ECO:0000256" key="4">
    <source>
        <dbReference type="ARBA" id="ARBA00023125"/>
    </source>
</evidence>
<proteinExistence type="predicted"/>